<dbReference type="Proteomes" id="UP001168096">
    <property type="component" value="Unassembled WGS sequence"/>
</dbReference>
<name>A0ACC7MBK7_9BURK</name>
<dbReference type="EMBL" id="JASNRB020000004">
    <property type="protein sequence ID" value="MFJ1467736.1"/>
    <property type="molecule type" value="Genomic_DNA"/>
</dbReference>
<evidence type="ECO:0000313" key="1">
    <source>
        <dbReference type="EMBL" id="MFJ1467736.1"/>
    </source>
</evidence>
<sequence length="78" mass="8730">MLRYLTIRKFAAESGYTEDAIRSKIHAGIWMQDKVWKKAPDGRILVDVEGYHEWVESGGALKLRLKGPAHGSSPPPLV</sequence>
<gene>
    <name evidence="1" type="ORF">QPK29_008445</name>
</gene>
<comment type="caution">
    <text evidence="1">The sequence shown here is derived from an EMBL/GenBank/DDBJ whole genome shotgun (WGS) entry which is preliminary data.</text>
</comment>
<organism evidence="1 2">
    <name type="scientific">Massilia orientalis</name>
    <dbReference type="NCBI Taxonomy" id="3050128"/>
    <lineage>
        <taxon>Bacteria</taxon>
        <taxon>Pseudomonadati</taxon>
        <taxon>Pseudomonadota</taxon>
        <taxon>Betaproteobacteria</taxon>
        <taxon>Burkholderiales</taxon>
        <taxon>Oxalobacteraceae</taxon>
        <taxon>Telluria group</taxon>
        <taxon>Massilia</taxon>
    </lineage>
</organism>
<accession>A0ACC7MBK7</accession>
<proteinExistence type="predicted"/>
<reference evidence="1" key="1">
    <citation type="submission" date="2024-11" db="EMBL/GenBank/DDBJ databases">
        <title>Description of Massilia orientalis sp. nov., isolated from rhizosphere soil of Ageratina adenophora.</title>
        <authorList>
            <person name="Wang Y."/>
        </authorList>
    </citation>
    <scope>NUCLEOTIDE SEQUENCE</scope>
    <source>
        <strain evidence="1">YIM B02787</strain>
    </source>
</reference>
<keyword evidence="2" id="KW-1185">Reference proteome</keyword>
<evidence type="ECO:0000313" key="2">
    <source>
        <dbReference type="Proteomes" id="UP001168096"/>
    </source>
</evidence>
<protein>
    <submittedName>
        <fullName evidence="1">Excisionase</fullName>
    </submittedName>
</protein>